<evidence type="ECO:0000256" key="11">
    <source>
        <dbReference type="RuleBase" id="RU003684"/>
    </source>
</evidence>
<dbReference type="RefSeq" id="WP_211422764.1">
    <property type="nucleotide sequence ID" value="NZ_CP072642.1"/>
</dbReference>
<evidence type="ECO:0000313" key="14">
    <source>
        <dbReference type="Proteomes" id="UP000677668"/>
    </source>
</evidence>
<evidence type="ECO:0000313" key="13">
    <source>
        <dbReference type="EMBL" id="QUV94473.1"/>
    </source>
</evidence>
<evidence type="ECO:0000256" key="3">
    <source>
        <dbReference type="ARBA" id="ARBA00018123"/>
    </source>
</evidence>
<gene>
    <name evidence="13" type="primary">rocF</name>
    <name evidence="13" type="ORF">J8C05_03230</name>
</gene>
<dbReference type="EC" id="3.5.3.1" evidence="2 9"/>
<protein>
    <recommendedName>
        <fullName evidence="3 9">Arginase</fullName>
        <ecNumber evidence="2 9">3.5.3.1</ecNumber>
    </recommendedName>
</protein>
<evidence type="ECO:0000256" key="2">
    <source>
        <dbReference type="ARBA" id="ARBA00012168"/>
    </source>
</evidence>
<name>A0ABX8B1Y1_9BACT</name>
<evidence type="ECO:0000256" key="10">
    <source>
        <dbReference type="PROSITE-ProRule" id="PRU00742"/>
    </source>
</evidence>
<dbReference type="PIRSF" id="PIRSF036979">
    <property type="entry name" value="Arginase"/>
    <property type="match status" value="1"/>
</dbReference>
<dbReference type="PANTHER" id="PTHR43782">
    <property type="entry name" value="ARGINASE"/>
    <property type="match status" value="1"/>
</dbReference>
<dbReference type="NCBIfam" id="TIGR01229">
    <property type="entry name" value="rocF_arginase"/>
    <property type="match status" value="1"/>
</dbReference>
<keyword evidence="5 12" id="KW-0479">Metal-binding</keyword>
<evidence type="ECO:0000256" key="5">
    <source>
        <dbReference type="ARBA" id="ARBA00022723"/>
    </source>
</evidence>
<keyword evidence="6 11" id="KW-0378">Hydrolase</keyword>
<organism evidence="13 14">
    <name type="scientific">Chloracidobacterium sp. N</name>
    <dbReference type="NCBI Taxonomy" id="2821540"/>
    <lineage>
        <taxon>Bacteria</taxon>
        <taxon>Pseudomonadati</taxon>
        <taxon>Acidobacteriota</taxon>
        <taxon>Terriglobia</taxon>
        <taxon>Terriglobales</taxon>
        <taxon>Acidobacteriaceae</taxon>
        <taxon>Chloracidobacterium</taxon>
        <taxon>Chloracidobacterium aggregatum</taxon>
    </lineage>
</organism>
<dbReference type="PROSITE" id="PS01053">
    <property type="entry name" value="ARGINASE_1"/>
    <property type="match status" value="1"/>
</dbReference>
<dbReference type="InterPro" id="IPR014033">
    <property type="entry name" value="Arginase"/>
</dbReference>
<dbReference type="GO" id="GO:0004053">
    <property type="term" value="F:arginase activity"/>
    <property type="evidence" value="ECO:0007669"/>
    <property type="project" value="UniProtKB-EC"/>
</dbReference>
<reference evidence="13 14" key="1">
    <citation type="submission" date="2021-03" db="EMBL/GenBank/DDBJ databases">
        <title>Genomic and phenotypic characterization of Chloracidobacterium isolates provides evidence for multiple species.</title>
        <authorList>
            <person name="Saini M.K."/>
            <person name="Costas A.M.G."/>
            <person name="Tank M."/>
            <person name="Bryant D.A."/>
        </authorList>
    </citation>
    <scope>NUCLEOTIDE SEQUENCE [LARGE SCALE GENOMIC DNA]</scope>
    <source>
        <strain evidence="13 14">N</strain>
    </source>
</reference>
<keyword evidence="4 12" id="KW-0056">Arginine metabolism</keyword>
<dbReference type="Proteomes" id="UP000677668">
    <property type="component" value="Chromosome 1"/>
</dbReference>
<dbReference type="Pfam" id="PF00491">
    <property type="entry name" value="Arginase"/>
    <property type="match status" value="1"/>
</dbReference>
<sequence length="312" mass="33437">MEKPLSPAPRKVTIVGVPMDLGADRRGVDMGPSVVRIAGLSAKLTELGYTVEDLGNIPVALAEMRRATPADARHKYLAEVAKSNAILSDCVEGILDRGAVPVVLGGDHSIAIGSVAGVAGYYRRRGQRIGIIWIDAHADINTPESSPSGNIHGMPLAVLLGYGPEVLTHIGGFAPKIHPEDCVIIGVRQIDEGERQLARQLGLRIYTMRDLDERGMSAIMDEAIAWVTRHTVGFHATFDMDFVDPYYAPGVGTPVPGGGTYRESHLAMEKIHDSGKMLSVEMVEINAVLDAHNRTGELGAELLLSALGKKIL</sequence>
<evidence type="ECO:0000256" key="4">
    <source>
        <dbReference type="ARBA" id="ARBA00022503"/>
    </source>
</evidence>
<evidence type="ECO:0000256" key="7">
    <source>
        <dbReference type="ARBA" id="ARBA00023211"/>
    </source>
</evidence>
<dbReference type="InterPro" id="IPR006035">
    <property type="entry name" value="Ureohydrolase"/>
</dbReference>
<keyword evidence="7 12" id="KW-0464">Manganese</keyword>
<dbReference type="SUPFAM" id="SSF52768">
    <property type="entry name" value="Arginase/deacetylase"/>
    <property type="match status" value="1"/>
</dbReference>
<evidence type="ECO:0000256" key="12">
    <source>
        <dbReference type="RuleBase" id="RU361159"/>
    </source>
</evidence>
<evidence type="ECO:0000256" key="9">
    <source>
        <dbReference type="NCBIfam" id="TIGR01229"/>
    </source>
</evidence>
<comment type="similarity">
    <text evidence="10 11">Belongs to the arginase family.</text>
</comment>
<dbReference type="Gene3D" id="3.40.800.10">
    <property type="entry name" value="Ureohydrolase domain"/>
    <property type="match status" value="1"/>
</dbReference>
<dbReference type="CDD" id="cd09989">
    <property type="entry name" value="Arginase"/>
    <property type="match status" value="1"/>
</dbReference>
<comment type="pathway">
    <text evidence="1">Nitrogen metabolism; urea cycle; L-ornithine and urea from L-arginine: step 1/1.</text>
</comment>
<keyword evidence="14" id="KW-1185">Reference proteome</keyword>
<evidence type="ECO:0000256" key="6">
    <source>
        <dbReference type="ARBA" id="ARBA00022801"/>
    </source>
</evidence>
<dbReference type="InterPro" id="IPR023696">
    <property type="entry name" value="Ureohydrolase_dom_sf"/>
</dbReference>
<dbReference type="PRINTS" id="PR00116">
    <property type="entry name" value="ARGINASE"/>
</dbReference>
<accession>A0ABX8B1Y1</accession>
<comment type="cofactor">
    <cofactor evidence="12">
        <name>Mn(2+)</name>
        <dbReference type="ChEBI" id="CHEBI:29035"/>
    </cofactor>
    <text evidence="12">Binds 2 manganese ions per subunit.</text>
</comment>
<dbReference type="PANTHER" id="PTHR43782:SF3">
    <property type="entry name" value="ARGINASE"/>
    <property type="match status" value="1"/>
</dbReference>
<dbReference type="EMBL" id="CP072642">
    <property type="protein sequence ID" value="QUV94473.1"/>
    <property type="molecule type" value="Genomic_DNA"/>
</dbReference>
<proteinExistence type="inferred from homology"/>
<dbReference type="InterPro" id="IPR020855">
    <property type="entry name" value="Ureohydrolase_Mn_BS"/>
</dbReference>
<comment type="catalytic activity">
    <reaction evidence="8 12">
        <text>L-arginine + H2O = urea + L-ornithine</text>
        <dbReference type="Rhea" id="RHEA:20569"/>
        <dbReference type="ChEBI" id="CHEBI:15377"/>
        <dbReference type="ChEBI" id="CHEBI:16199"/>
        <dbReference type="ChEBI" id="CHEBI:32682"/>
        <dbReference type="ChEBI" id="CHEBI:46911"/>
        <dbReference type="EC" id="3.5.3.1"/>
    </reaction>
</comment>
<evidence type="ECO:0000256" key="1">
    <source>
        <dbReference type="ARBA" id="ARBA00005098"/>
    </source>
</evidence>
<evidence type="ECO:0000256" key="8">
    <source>
        <dbReference type="ARBA" id="ARBA00047391"/>
    </source>
</evidence>
<dbReference type="PROSITE" id="PS51409">
    <property type="entry name" value="ARGINASE_2"/>
    <property type="match status" value="1"/>
</dbReference>